<accession>A0A060RDM3</accession>
<evidence type="ECO:0000313" key="1">
    <source>
        <dbReference type="EMBL" id="CDN31944.1"/>
    </source>
</evidence>
<dbReference type="Pfam" id="PF02082">
    <property type="entry name" value="Rrf2"/>
    <property type="match status" value="1"/>
</dbReference>
<dbReference type="PROSITE" id="PS51197">
    <property type="entry name" value="HTH_RRF2_2"/>
    <property type="match status" value="1"/>
</dbReference>
<dbReference type="Gene3D" id="1.10.10.10">
    <property type="entry name" value="Winged helix-like DNA-binding domain superfamily/Winged helix DNA-binding domain"/>
    <property type="match status" value="1"/>
</dbReference>
<gene>
    <name evidence="1" type="ORF">BN938_1864</name>
</gene>
<proteinExistence type="predicted"/>
<reference evidence="1 2" key="1">
    <citation type="journal article" date="2015" name="Genome Announc.">
        <title>Complete Genome Sequence of the Novel Leech Symbiont Mucinivorans hirudinis M3T.</title>
        <authorList>
            <person name="Nelson M.C."/>
            <person name="Bomar L."/>
            <person name="Graf J."/>
        </authorList>
    </citation>
    <scope>NUCLEOTIDE SEQUENCE [LARGE SCALE GENOMIC DNA]</scope>
    <source>
        <strain evidence="2">M3</strain>
    </source>
</reference>
<keyword evidence="2" id="KW-1185">Reference proteome</keyword>
<evidence type="ECO:0008006" key="3">
    <source>
        <dbReference type="Google" id="ProtNLM"/>
    </source>
</evidence>
<dbReference type="InterPro" id="IPR036390">
    <property type="entry name" value="WH_DNA-bd_sf"/>
</dbReference>
<dbReference type="InterPro" id="IPR000944">
    <property type="entry name" value="Tscrpt_reg_Rrf2"/>
</dbReference>
<evidence type="ECO:0000313" key="2">
    <source>
        <dbReference type="Proteomes" id="UP000027616"/>
    </source>
</evidence>
<dbReference type="Proteomes" id="UP000027616">
    <property type="component" value="Chromosome I"/>
</dbReference>
<dbReference type="HOGENOM" id="CLU_1765950_0_0_10"/>
<dbReference type="eggNOG" id="ENOG5030KSG">
    <property type="taxonomic scope" value="Bacteria"/>
</dbReference>
<dbReference type="KEGG" id="rbc:BN938_1864"/>
<organism evidence="1 2">
    <name type="scientific">Mucinivorans hirudinis</name>
    <dbReference type="NCBI Taxonomy" id="1433126"/>
    <lineage>
        <taxon>Bacteria</taxon>
        <taxon>Pseudomonadati</taxon>
        <taxon>Bacteroidota</taxon>
        <taxon>Bacteroidia</taxon>
        <taxon>Bacteroidales</taxon>
        <taxon>Rikenellaceae</taxon>
        <taxon>Mucinivorans</taxon>
    </lineage>
</organism>
<sequence length="128" mass="14490">MVQGYEENRYISAPEIAEHYNMNVRALMPALNQLTRAGILRSRVGGTTPGFIYAKDPKEISLHTILVVLEGEPHFECCKELIKELKCDTKRCEECGVFSLFHGVIDNVKNKFSTINITDNAKRLFDNA</sequence>
<name>A0A060RDM3_9BACT</name>
<dbReference type="EMBL" id="HG934468">
    <property type="protein sequence ID" value="CDN31944.1"/>
    <property type="molecule type" value="Genomic_DNA"/>
</dbReference>
<dbReference type="InterPro" id="IPR036388">
    <property type="entry name" value="WH-like_DNA-bd_sf"/>
</dbReference>
<dbReference type="SUPFAM" id="SSF46785">
    <property type="entry name" value="Winged helix' DNA-binding domain"/>
    <property type="match status" value="1"/>
</dbReference>
<dbReference type="STRING" id="1433126.BN938_1864"/>
<protein>
    <recommendedName>
        <fullName evidence="3">Rrf2 family transcriptional regulator</fullName>
    </recommendedName>
</protein>
<dbReference type="AlphaFoldDB" id="A0A060RDM3"/>